<dbReference type="InterPro" id="IPR001179">
    <property type="entry name" value="PPIase_FKBP_dom"/>
</dbReference>
<organism evidence="9 10">
    <name type="scientific">Littorina saxatilis</name>
    <dbReference type="NCBI Taxonomy" id="31220"/>
    <lineage>
        <taxon>Eukaryota</taxon>
        <taxon>Metazoa</taxon>
        <taxon>Spiralia</taxon>
        <taxon>Lophotrochozoa</taxon>
        <taxon>Mollusca</taxon>
        <taxon>Gastropoda</taxon>
        <taxon>Caenogastropoda</taxon>
        <taxon>Littorinimorpha</taxon>
        <taxon>Littorinoidea</taxon>
        <taxon>Littorinidae</taxon>
        <taxon>Littorina</taxon>
    </lineage>
</organism>
<feature type="repeat" description="TPR" evidence="5">
    <location>
        <begin position="315"/>
        <end position="348"/>
    </location>
</feature>
<evidence type="ECO:0000256" key="1">
    <source>
        <dbReference type="ARBA" id="ARBA00009648"/>
    </source>
</evidence>
<keyword evidence="4" id="KW-0697">Rotamase</keyword>
<dbReference type="Gene3D" id="1.25.40.10">
    <property type="entry name" value="Tetratricopeptide repeat domain"/>
    <property type="match status" value="1"/>
</dbReference>
<dbReference type="Pfam" id="PF00254">
    <property type="entry name" value="FKBP_C"/>
    <property type="match status" value="1"/>
</dbReference>
<dbReference type="AlphaFoldDB" id="A0AAN9AI93"/>
<keyword evidence="2" id="KW-0677">Repeat</keyword>
<accession>A0AAN9AI93</accession>
<dbReference type="InterPro" id="IPR011990">
    <property type="entry name" value="TPR-like_helical_dom_sf"/>
</dbReference>
<dbReference type="Gene3D" id="3.10.50.40">
    <property type="match status" value="1"/>
</dbReference>
<feature type="region of interest" description="Disordered" evidence="7">
    <location>
        <begin position="383"/>
        <end position="411"/>
    </location>
</feature>
<evidence type="ECO:0000256" key="6">
    <source>
        <dbReference type="SAM" id="Coils"/>
    </source>
</evidence>
<evidence type="ECO:0000313" key="10">
    <source>
        <dbReference type="Proteomes" id="UP001374579"/>
    </source>
</evidence>
<dbReference type="InterPro" id="IPR019734">
    <property type="entry name" value="TPR_rpt"/>
</dbReference>
<proteinExistence type="inferred from homology"/>
<dbReference type="PROSITE" id="PS50005">
    <property type="entry name" value="TPR"/>
    <property type="match status" value="1"/>
</dbReference>
<keyword evidence="6" id="KW-0175">Coiled coil</keyword>
<dbReference type="SUPFAM" id="SSF54534">
    <property type="entry name" value="FKBP-like"/>
    <property type="match status" value="1"/>
</dbReference>
<dbReference type="SMART" id="SM00028">
    <property type="entry name" value="TPR"/>
    <property type="match status" value="3"/>
</dbReference>
<evidence type="ECO:0000256" key="5">
    <source>
        <dbReference type="PROSITE-ProRule" id="PRU00339"/>
    </source>
</evidence>
<dbReference type="EMBL" id="JBAMIC010004070">
    <property type="protein sequence ID" value="KAK7087435.1"/>
    <property type="molecule type" value="Genomic_DNA"/>
</dbReference>
<dbReference type="PANTHER" id="PTHR46674">
    <property type="entry name" value="INACTIVE PEPTIDYL-PROLYL CIS-TRANS ISOMERASE FKBP6"/>
    <property type="match status" value="1"/>
</dbReference>
<dbReference type="InterPro" id="IPR042282">
    <property type="entry name" value="FKBP6/shu"/>
</dbReference>
<sequence length="480" mass="54731">MDPYGYLADEGSVDLKEGIDLQDLRDPNKGADFEIDISSVKPVDKSDTSNKYFPGEEVYHNLLKVDPEVGDTCDREGLETFEVLERRMEDVTENKDGGVLKMVLEAGTGSVAPQGALVRVHYNAYKELDDEPFDSTRLRHEIEKFRLGIDGTVAGLHVAVATMKKGERSRFIFKPNYYYGELGCPPRIPPNCAVLFDIELVSFVEREGVDDYYQMTEGERKGVTFAFVCKVSKAEREEGNQLFNTNMIQRALAKYKRAAKILDDYHLKTDEEEAEQKKLLVKVYSNIALCCLRLKQNGTCITWCHKVIELDPSNVKAYFRKGQALHSMSEFENARTMYRKAQRLNEFSQEIIEALSKLEQDIKKFRIQSEDYRRMCQRMVSLSASDDSRTAPDNRESQRESSDPEEECSARFRETVIEKLEEFKSDAEMTEMPFPEQSLSVPEIACIVEVAGIMGLNIQRHGAGNASRMVVVKSKQQLQF</sequence>
<dbReference type="GO" id="GO:0003755">
    <property type="term" value="F:peptidyl-prolyl cis-trans isomerase activity"/>
    <property type="evidence" value="ECO:0007669"/>
    <property type="project" value="UniProtKB-KW"/>
</dbReference>
<evidence type="ECO:0000256" key="2">
    <source>
        <dbReference type="ARBA" id="ARBA00022737"/>
    </source>
</evidence>
<dbReference type="Pfam" id="PF13181">
    <property type="entry name" value="TPR_8"/>
    <property type="match status" value="1"/>
</dbReference>
<evidence type="ECO:0000256" key="3">
    <source>
        <dbReference type="ARBA" id="ARBA00022803"/>
    </source>
</evidence>
<dbReference type="PROSITE" id="PS50059">
    <property type="entry name" value="FKBP_PPIASE"/>
    <property type="match status" value="1"/>
</dbReference>
<comment type="similarity">
    <text evidence="1">Belongs to the FKBP6 family.</text>
</comment>
<name>A0AAN9AI93_9CAEN</name>
<keyword evidence="4" id="KW-0413">Isomerase</keyword>
<dbReference type="GO" id="GO:0034587">
    <property type="term" value="P:piRNA processing"/>
    <property type="evidence" value="ECO:0007669"/>
    <property type="project" value="TreeGrafter"/>
</dbReference>
<comment type="catalytic activity">
    <reaction evidence="4">
        <text>[protein]-peptidylproline (omega=180) = [protein]-peptidylproline (omega=0)</text>
        <dbReference type="Rhea" id="RHEA:16237"/>
        <dbReference type="Rhea" id="RHEA-COMP:10747"/>
        <dbReference type="Rhea" id="RHEA-COMP:10748"/>
        <dbReference type="ChEBI" id="CHEBI:83833"/>
        <dbReference type="ChEBI" id="CHEBI:83834"/>
        <dbReference type="EC" id="5.2.1.8"/>
    </reaction>
</comment>
<feature type="domain" description="PPIase FKBP-type" evidence="8">
    <location>
        <begin position="115"/>
        <end position="204"/>
    </location>
</feature>
<dbReference type="GO" id="GO:0007283">
    <property type="term" value="P:spermatogenesis"/>
    <property type="evidence" value="ECO:0007669"/>
    <property type="project" value="TreeGrafter"/>
</dbReference>
<evidence type="ECO:0000256" key="4">
    <source>
        <dbReference type="PROSITE-ProRule" id="PRU00277"/>
    </source>
</evidence>
<feature type="coiled-coil region" evidence="6">
    <location>
        <begin position="348"/>
        <end position="375"/>
    </location>
</feature>
<dbReference type="GO" id="GO:0005737">
    <property type="term" value="C:cytoplasm"/>
    <property type="evidence" value="ECO:0007669"/>
    <property type="project" value="TreeGrafter"/>
</dbReference>
<keyword evidence="3 5" id="KW-0802">TPR repeat</keyword>
<dbReference type="PANTHER" id="PTHR46674:SF1">
    <property type="entry name" value="INACTIVE PEPTIDYL-PROLYL CIS-TRANS ISOMERASE FKBP6"/>
    <property type="match status" value="1"/>
</dbReference>
<feature type="compositionally biased region" description="Basic and acidic residues" evidence="7">
    <location>
        <begin position="386"/>
        <end position="411"/>
    </location>
</feature>
<dbReference type="SUPFAM" id="SSF48452">
    <property type="entry name" value="TPR-like"/>
    <property type="match status" value="1"/>
</dbReference>
<evidence type="ECO:0000256" key="7">
    <source>
        <dbReference type="SAM" id="MobiDB-lite"/>
    </source>
</evidence>
<evidence type="ECO:0000259" key="8">
    <source>
        <dbReference type="PROSITE" id="PS50059"/>
    </source>
</evidence>
<reference evidence="9 10" key="1">
    <citation type="submission" date="2024-02" db="EMBL/GenBank/DDBJ databases">
        <title>Chromosome-scale genome assembly of the rough periwinkle Littorina saxatilis.</title>
        <authorList>
            <person name="De Jode A."/>
            <person name="Faria R."/>
            <person name="Formenti G."/>
            <person name="Sims Y."/>
            <person name="Smith T.P."/>
            <person name="Tracey A."/>
            <person name="Wood J.M.D."/>
            <person name="Zagrodzka Z.B."/>
            <person name="Johannesson K."/>
            <person name="Butlin R.K."/>
            <person name="Leder E.H."/>
        </authorList>
    </citation>
    <scope>NUCLEOTIDE SEQUENCE [LARGE SCALE GENOMIC DNA]</scope>
    <source>
        <strain evidence="9">Snail1</strain>
        <tissue evidence="9">Muscle</tissue>
    </source>
</reference>
<comment type="caution">
    <text evidence="9">The sequence shown here is derived from an EMBL/GenBank/DDBJ whole genome shotgun (WGS) entry which is preliminary data.</text>
</comment>
<dbReference type="Proteomes" id="UP001374579">
    <property type="component" value="Unassembled WGS sequence"/>
</dbReference>
<keyword evidence="10" id="KW-1185">Reference proteome</keyword>
<gene>
    <name evidence="9" type="ORF">V1264_021486</name>
</gene>
<protein>
    <recommendedName>
        <fullName evidence="4">peptidylprolyl isomerase</fullName>
        <ecNumber evidence="4">5.2.1.8</ecNumber>
    </recommendedName>
</protein>
<dbReference type="InterPro" id="IPR046357">
    <property type="entry name" value="PPIase_dom_sf"/>
</dbReference>
<evidence type="ECO:0000313" key="9">
    <source>
        <dbReference type="EMBL" id="KAK7087435.1"/>
    </source>
</evidence>
<dbReference type="EC" id="5.2.1.8" evidence="4"/>
<dbReference type="GO" id="GO:0051879">
    <property type="term" value="F:Hsp90 protein binding"/>
    <property type="evidence" value="ECO:0007669"/>
    <property type="project" value="TreeGrafter"/>
</dbReference>